<feature type="transmembrane region" description="Helical" evidence="8">
    <location>
        <begin position="467"/>
        <end position="487"/>
    </location>
</feature>
<dbReference type="PANTHER" id="PTHR43791:SF36">
    <property type="entry name" value="TRANSPORTER, PUTATIVE (AFU_ORTHOLOGUE AFUA_6G08340)-RELATED"/>
    <property type="match status" value="1"/>
</dbReference>
<feature type="coiled-coil region" evidence="6">
    <location>
        <begin position="484"/>
        <end position="512"/>
    </location>
</feature>
<keyword evidence="6" id="KW-0175">Coiled coil</keyword>
<dbReference type="PANTHER" id="PTHR43791">
    <property type="entry name" value="PERMEASE-RELATED"/>
    <property type="match status" value="1"/>
</dbReference>
<feature type="transmembrane region" description="Helical" evidence="8">
    <location>
        <begin position="310"/>
        <end position="330"/>
    </location>
</feature>
<feature type="transmembrane region" description="Helical" evidence="8">
    <location>
        <begin position="400"/>
        <end position="423"/>
    </location>
</feature>
<dbReference type="GO" id="GO:0016020">
    <property type="term" value="C:membrane"/>
    <property type="evidence" value="ECO:0007669"/>
    <property type="project" value="UniProtKB-SubCell"/>
</dbReference>
<evidence type="ECO:0000256" key="4">
    <source>
        <dbReference type="ARBA" id="ARBA00022989"/>
    </source>
</evidence>
<dbReference type="InterPro" id="IPR011701">
    <property type="entry name" value="MFS"/>
</dbReference>
<keyword evidence="3 8" id="KW-0812">Transmembrane</keyword>
<dbReference type="InterPro" id="IPR020846">
    <property type="entry name" value="MFS_dom"/>
</dbReference>
<evidence type="ECO:0000313" key="10">
    <source>
        <dbReference type="EMBL" id="KIM41570.1"/>
    </source>
</evidence>
<feature type="transmembrane region" description="Helical" evidence="8">
    <location>
        <begin position="342"/>
        <end position="364"/>
    </location>
</feature>
<gene>
    <name evidence="10" type="ORF">M413DRAFT_151245</name>
</gene>
<protein>
    <recommendedName>
        <fullName evidence="9">Major facilitator superfamily (MFS) profile domain-containing protein</fullName>
    </recommendedName>
</protein>
<dbReference type="InterPro" id="IPR036259">
    <property type="entry name" value="MFS_trans_sf"/>
</dbReference>
<feature type="region of interest" description="Disordered" evidence="7">
    <location>
        <begin position="1"/>
        <end position="36"/>
    </location>
</feature>
<dbReference type="STRING" id="686832.A0A0C3BYC2"/>
<feature type="transmembrane region" description="Helical" evidence="8">
    <location>
        <begin position="148"/>
        <end position="166"/>
    </location>
</feature>
<dbReference type="Proteomes" id="UP000053424">
    <property type="component" value="Unassembled WGS sequence"/>
</dbReference>
<evidence type="ECO:0000256" key="5">
    <source>
        <dbReference type="ARBA" id="ARBA00023136"/>
    </source>
</evidence>
<keyword evidence="4 8" id="KW-1133">Transmembrane helix</keyword>
<evidence type="ECO:0000256" key="7">
    <source>
        <dbReference type="SAM" id="MobiDB-lite"/>
    </source>
</evidence>
<dbReference type="GO" id="GO:0022857">
    <property type="term" value="F:transmembrane transporter activity"/>
    <property type="evidence" value="ECO:0007669"/>
    <property type="project" value="InterPro"/>
</dbReference>
<feature type="transmembrane region" description="Helical" evidence="8">
    <location>
        <begin position="207"/>
        <end position="228"/>
    </location>
</feature>
<comment type="subcellular location">
    <subcellularLocation>
        <location evidence="1">Membrane</location>
        <topology evidence="1">Multi-pass membrane protein</topology>
    </subcellularLocation>
</comment>
<evidence type="ECO:0000256" key="3">
    <source>
        <dbReference type="ARBA" id="ARBA00022692"/>
    </source>
</evidence>
<evidence type="ECO:0000256" key="8">
    <source>
        <dbReference type="SAM" id="Phobius"/>
    </source>
</evidence>
<feature type="transmembrane region" description="Helical" evidence="8">
    <location>
        <begin position="240"/>
        <end position="260"/>
    </location>
</feature>
<reference evidence="10 11" key="1">
    <citation type="submission" date="2014-04" db="EMBL/GenBank/DDBJ databases">
        <authorList>
            <consortium name="DOE Joint Genome Institute"/>
            <person name="Kuo A."/>
            <person name="Gay G."/>
            <person name="Dore J."/>
            <person name="Kohler A."/>
            <person name="Nagy L.G."/>
            <person name="Floudas D."/>
            <person name="Copeland A."/>
            <person name="Barry K.W."/>
            <person name="Cichocki N."/>
            <person name="Veneault-Fourrey C."/>
            <person name="LaButti K."/>
            <person name="Lindquist E.A."/>
            <person name="Lipzen A."/>
            <person name="Lundell T."/>
            <person name="Morin E."/>
            <person name="Murat C."/>
            <person name="Sun H."/>
            <person name="Tunlid A."/>
            <person name="Henrissat B."/>
            <person name="Grigoriev I.V."/>
            <person name="Hibbett D.S."/>
            <person name="Martin F."/>
            <person name="Nordberg H.P."/>
            <person name="Cantor M.N."/>
            <person name="Hua S.X."/>
        </authorList>
    </citation>
    <scope>NUCLEOTIDE SEQUENCE [LARGE SCALE GENOMIC DNA]</scope>
    <source>
        <strain evidence="11">h7</strain>
    </source>
</reference>
<dbReference type="AlphaFoldDB" id="A0A0C3BYC2"/>
<feature type="transmembrane region" description="Helical" evidence="8">
    <location>
        <begin position="376"/>
        <end position="394"/>
    </location>
</feature>
<feature type="transmembrane region" description="Helical" evidence="8">
    <location>
        <begin position="172"/>
        <end position="195"/>
    </location>
</feature>
<name>A0A0C3BYC2_HEBCY</name>
<evidence type="ECO:0000256" key="6">
    <source>
        <dbReference type="SAM" id="Coils"/>
    </source>
</evidence>
<evidence type="ECO:0000256" key="1">
    <source>
        <dbReference type="ARBA" id="ARBA00004141"/>
    </source>
</evidence>
<dbReference type="EMBL" id="KN831780">
    <property type="protein sequence ID" value="KIM41570.1"/>
    <property type="molecule type" value="Genomic_DNA"/>
</dbReference>
<proteinExistence type="predicted"/>
<keyword evidence="5 8" id="KW-0472">Membrane</keyword>
<keyword evidence="2" id="KW-0813">Transport</keyword>
<keyword evidence="11" id="KW-1185">Reference proteome</keyword>
<sequence length="528" mass="58631">MSSSPEGSKHSIDEAEKASDHPNKEGTLHQSELGPKAKRKHFFAPLDPAYADAVNKDAEFVEFTADEERAVRKKIDNTVLPLVICSYVFNQFDRTNIGNAHVLPAFNENFGISNNNKWPLALSIFYVGYCLLEMPANVLQRHIGANRFFFLTMTVWGLASLSFVYAKGYPALLVLRVLLGIGEAGYYAGMIYYLSFWYKRHELALRISLCMTGTLPGAIGGLLAFGLTRAHTSVLAGWQFLFLIEAIPTLIMGIAILLFLPSFPFAASFLTPRERAIAQSRVNRDHRPRSHGGMTGWNGFKAIVSDPNSWLFMLIYASFNVGVATVSYFLPVLIKALGFSSINAQGMTVAPYLVGWFMVVFQALHSDRTRDRGWHIMGSCAVSFTGYLILATSVHKSVGAAYFALFLVVGGNYSLFPLVMSWAANSFSPTSKRGVGTAFIVSISNCVSIASPQIYFDPEDQFRKGHAISAGCLMLSFLAAFMLRTRLNGLNKKNERKLAELSEEEKKKLEVVNEGEIWDNDPRYVFMT</sequence>
<dbReference type="SUPFAM" id="SSF103473">
    <property type="entry name" value="MFS general substrate transporter"/>
    <property type="match status" value="1"/>
</dbReference>
<reference evidence="11" key="2">
    <citation type="submission" date="2015-01" db="EMBL/GenBank/DDBJ databases">
        <title>Evolutionary Origins and Diversification of the Mycorrhizal Mutualists.</title>
        <authorList>
            <consortium name="DOE Joint Genome Institute"/>
            <consortium name="Mycorrhizal Genomics Consortium"/>
            <person name="Kohler A."/>
            <person name="Kuo A."/>
            <person name="Nagy L.G."/>
            <person name="Floudas D."/>
            <person name="Copeland A."/>
            <person name="Barry K.W."/>
            <person name="Cichocki N."/>
            <person name="Veneault-Fourrey C."/>
            <person name="LaButti K."/>
            <person name="Lindquist E.A."/>
            <person name="Lipzen A."/>
            <person name="Lundell T."/>
            <person name="Morin E."/>
            <person name="Murat C."/>
            <person name="Riley R."/>
            <person name="Ohm R."/>
            <person name="Sun H."/>
            <person name="Tunlid A."/>
            <person name="Henrissat B."/>
            <person name="Grigoriev I.V."/>
            <person name="Hibbett D.S."/>
            <person name="Martin F."/>
        </authorList>
    </citation>
    <scope>NUCLEOTIDE SEQUENCE [LARGE SCALE GENOMIC DNA]</scope>
    <source>
        <strain evidence="11">h7</strain>
    </source>
</reference>
<evidence type="ECO:0000313" key="11">
    <source>
        <dbReference type="Proteomes" id="UP000053424"/>
    </source>
</evidence>
<feature type="domain" description="Major facilitator superfamily (MFS) profile" evidence="9">
    <location>
        <begin position="79"/>
        <end position="488"/>
    </location>
</feature>
<dbReference type="Pfam" id="PF07690">
    <property type="entry name" value="MFS_1"/>
    <property type="match status" value="1"/>
</dbReference>
<feature type="transmembrane region" description="Helical" evidence="8">
    <location>
        <begin position="435"/>
        <end position="455"/>
    </location>
</feature>
<dbReference type="HOGENOM" id="CLU_001265_0_1_1"/>
<dbReference type="Gene3D" id="1.20.1250.20">
    <property type="entry name" value="MFS general substrate transporter like domains"/>
    <property type="match status" value="2"/>
</dbReference>
<dbReference type="FunFam" id="1.20.1250.20:FF:000013">
    <property type="entry name" value="MFS general substrate transporter"/>
    <property type="match status" value="1"/>
</dbReference>
<evidence type="ECO:0000259" key="9">
    <source>
        <dbReference type="PROSITE" id="PS50850"/>
    </source>
</evidence>
<evidence type="ECO:0000256" key="2">
    <source>
        <dbReference type="ARBA" id="ARBA00022448"/>
    </source>
</evidence>
<organism evidence="10 11">
    <name type="scientific">Hebeloma cylindrosporum</name>
    <dbReference type="NCBI Taxonomy" id="76867"/>
    <lineage>
        <taxon>Eukaryota</taxon>
        <taxon>Fungi</taxon>
        <taxon>Dikarya</taxon>
        <taxon>Basidiomycota</taxon>
        <taxon>Agaricomycotina</taxon>
        <taxon>Agaricomycetes</taxon>
        <taxon>Agaricomycetidae</taxon>
        <taxon>Agaricales</taxon>
        <taxon>Agaricineae</taxon>
        <taxon>Hymenogastraceae</taxon>
        <taxon>Hebeloma</taxon>
    </lineage>
</organism>
<dbReference type="OrthoDB" id="2985014at2759"/>
<accession>A0A0C3BYC2</accession>
<feature type="compositionally biased region" description="Basic and acidic residues" evidence="7">
    <location>
        <begin position="7"/>
        <end position="27"/>
    </location>
</feature>
<dbReference type="PROSITE" id="PS50850">
    <property type="entry name" value="MFS"/>
    <property type="match status" value="1"/>
</dbReference>